<name>A0A1X7V3P2_AMPQE</name>
<reference evidence="2" key="1">
    <citation type="submission" date="2017-05" db="UniProtKB">
        <authorList>
            <consortium name="EnsemblMetazoa"/>
        </authorList>
    </citation>
    <scope>IDENTIFICATION</scope>
</reference>
<evidence type="ECO:0000313" key="2">
    <source>
        <dbReference type="EnsemblMetazoa" id="Aqu2.1.34581_001"/>
    </source>
</evidence>
<accession>A0A1X7V3P2</accession>
<dbReference type="InParanoid" id="A0A1X7V3P2"/>
<dbReference type="eggNOG" id="ENOG502S9D9">
    <property type="taxonomic scope" value="Eukaryota"/>
</dbReference>
<protein>
    <recommendedName>
        <fullName evidence="3">Tesmin/TSO1-like CXC domain-containing protein</fullName>
    </recommendedName>
</protein>
<evidence type="ECO:0000256" key="1">
    <source>
        <dbReference type="SAM" id="MobiDB-lite"/>
    </source>
</evidence>
<dbReference type="AlphaFoldDB" id="A0A1X7V3P2"/>
<dbReference type="EnsemblMetazoa" id="Aqu2.1.34581_001">
    <property type="protein sequence ID" value="Aqu2.1.34581_001"/>
    <property type="gene ID" value="Aqu2.1.34581"/>
</dbReference>
<organism evidence="2">
    <name type="scientific">Amphimedon queenslandica</name>
    <name type="common">Sponge</name>
    <dbReference type="NCBI Taxonomy" id="400682"/>
    <lineage>
        <taxon>Eukaryota</taxon>
        <taxon>Metazoa</taxon>
        <taxon>Porifera</taxon>
        <taxon>Demospongiae</taxon>
        <taxon>Heteroscleromorpha</taxon>
        <taxon>Haplosclerida</taxon>
        <taxon>Niphatidae</taxon>
        <taxon>Amphimedon</taxon>
    </lineage>
</organism>
<sequence length="400" mass="42935">MATRRRGAACCRCNRTGLCRSCACVKADRSCVSCLPSRLGRCENGQTNSSSTVSPSTTPPPAQSTAVLSDGVDHSPTLCSPPPSPPNSEQSPSLPQSIPSLPSFPPLSSPSFSWGDLEGADCCRIISECYREAVHWRLSLFRVPSGSAGNSFVAELSRLYNAFGEGSSLESIALTAAMLFPMLVLQNPIGKPLDSKMAAKHLVRRIELWKTGAFHLLMDECRTIQSRLPSQVSRRSQDKVHRTFSNLMMKGNTQAAIRLLSDRTRGLSLPIDAFVCPSDPSSGTVFDSLLKKHPQSKPVDPGAVLSDSVPDTHPILYDGIDGQLVRKAALRLSGAAGPSGVDSVQMRRLCVSFGLRSEDLCNSLAAVARRLCVSYVDPTCLASFLSGRLIALTSVPEFVL</sequence>
<feature type="compositionally biased region" description="Low complexity" evidence="1">
    <location>
        <begin position="87"/>
        <end position="100"/>
    </location>
</feature>
<feature type="region of interest" description="Disordered" evidence="1">
    <location>
        <begin position="44"/>
        <end position="100"/>
    </location>
</feature>
<evidence type="ECO:0008006" key="3">
    <source>
        <dbReference type="Google" id="ProtNLM"/>
    </source>
</evidence>
<dbReference type="OrthoDB" id="5987789at2759"/>
<proteinExistence type="predicted"/>